<gene>
    <name evidence="1" type="ORF">S12H4_21423</name>
</gene>
<reference evidence="1" key="1">
    <citation type="journal article" date="2014" name="Front. Microbiol.">
        <title>High frequency of phylogenetically diverse reductive dehalogenase-homologous genes in deep subseafloor sedimentary metagenomes.</title>
        <authorList>
            <person name="Kawai M."/>
            <person name="Futagami T."/>
            <person name="Toyoda A."/>
            <person name="Takaki Y."/>
            <person name="Nishi S."/>
            <person name="Hori S."/>
            <person name="Arai W."/>
            <person name="Tsubouchi T."/>
            <person name="Morono Y."/>
            <person name="Uchiyama I."/>
            <person name="Ito T."/>
            <person name="Fujiyama A."/>
            <person name="Inagaki F."/>
            <person name="Takami H."/>
        </authorList>
    </citation>
    <scope>NUCLEOTIDE SEQUENCE</scope>
    <source>
        <strain evidence="1">Expedition CK06-06</strain>
    </source>
</reference>
<dbReference type="AlphaFoldDB" id="X1RR33"/>
<feature type="non-terminal residue" evidence="1">
    <location>
        <position position="106"/>
    </location>
</feature>
<comment type="caution">
    <text evidence="1">The sequence shown here is derived from an EMBL/GenBank/DDBJ whole genome shotgun (WGS) entry which is preliminary data.</text>
</comment>
<accession>X1RR33</accession>
<protein>
    <submittedName>
        <fullName evidence="1">Uncharacterized protein</fullName>
    </submittedName>
</protein>
<dbReference type="EMBL" id="BARW01011015">
    <property type="protein sequence ID" value="GAI83182.1"/>
    <property type="molecule type" value="Genomic_DNA"/>
</dbReference>
<organism evidence="1">
    <name type="scientific">marine sediment metagenome</name>
    <dbReference type="NCBI Taxonomy" id="412755"/>
    <lineage>
        <taxon>unclassified sequences</taxon>
        <taxon>metagenomes</taxon>
        <taxon>ecological metagenomes</taxon>
    </lineage>
</organism>
<evidence type="ECO:0000313" key="1">
    <source>
        <dbReference type="EMBL" id="GAI83182.1"/>
    </source>
</evidence>
<sequence>MTKTHDPLRRVKEGLERLKQKTYRTATPTIFGKVYYWIFGFTKGGKTVVWGPYYDMKEADRDLTTLDDGEVFDLDTRDVTRATREIKAALLKRGGDPDEVLKRVLH</sequence>
<proteinExistence type="predicted"/>
<name>X1RR33_9ZZZZ</name>